<organism evidence="9 10">
    <name type="scientific">Thiomicrorhabdus heinhorstiae</name>
    <dbReference type="NCBI Taxonomy" id="2748010"/>
    <lineage>
        <taxon>Bacteria</taxon>
        <taxon>Pseudomonadati</taxon>
        <taxon>Pseudomonadota</taxon>
        <taxon>Gammaproteobacteria</taxon>
        <taxon>Thiotrichales</taxon>
        <taxon>Piscirickettsiaceae</taxon>
        <taxon>Thiomicrorhabdus</taxon>
    </lineage>
</organism>
<comment type="caution">
    <text evidence="9">The sequence shown here is derived from an EMBL/GenBank/DDBJ whole genome shotgun (WGS) entry which is preliminary data.</text>
</comment>
<evidence type="ECO:0000256" key="4">
    <source>
        <dbReference type="ARBA" id="ARBA00022982"/>
    </source>
</evidence>
<evidence type="ECO:0000256" key="3">
    <source>
        <dbReference type="ARBA" id="ARBA00022723"/>
    </source>
</evidence>
<evidence type="ECO:0000256" key="2">
    <source>
        <dbReference type="ARBA" id="ARBA00022617"/>
    </source>
</evidence>
<dbReference type="EMBL" id="JACBGI020000018">
    <property type="protein sequence ID" value="MBF6058448.1"/>
    <property type="molecule type" value="Genomic_DNA"/>
</dbReference>
<dbReference type="InterPro" id="IPR009056">
    <property type="entry name" value="Cyt_c-like_dom"/>
</dbReference>
<keyword evidence="10" id="KW-1185">Reference proteome</keyword>
<keyword evidence="1" id="KW-0813">Transport</keyword>
<proteinExistence type="predicted"/>
<dbReference type="PANTHER" id="PTHR33751">
    <property type="entry name" value="CBB3-TYPE CYTOCHROME C OXIDASE SUBUNIT FIXP"/>
    <property type="match status" value="1"/>
</dbReference>
<evidence type="ECO:0000256" key="7">
    <source>
        <dbReference type="SAM" id="MobiDB-lite"/>
    </source>
</evidence>
<dbReference type="Gene3D" id="1.10.760.10">
    <property type="entry name" value="Cytochrome c-like domain"/>
    <property type="match status" value="1"/>
</dbReference>
<reference evidence="9 10" key="1">
    <citation type="submission" date="2020-11" db="EMBL/GenBank/DDBJ databases">
        <title>Sulfur oxidizing isolate from Hospital Hole Sinkhole.</title>
        <authorList>
            <person name="Scott K.M."/>
        </authorList>
    </citation>
    <scope>NUCLEOTIDE SEQUENCE [LARGE SCALE GENOMIC DNA]</scope>
    <source>
        <strain evidence="9 10">HH1</strain>
    </source>
</reference>
<dbReference type="PANTHER" id="PTHR33751:SF9">
    <property type="entry name" value="CYTOCHROME C4"/>
    <property type="match status" value="1"/>
</dbReference>
<evidence type="ECO:0000256" key="6">
    <source>
        <dbReference type="PROSITE-ProRule" id="PRU00433"/>
    </source>
</evidence>
<keyword evidence="3 6" id="KW-0479">Metal-binding</keyword>
<dbReference type="InterPro" id="IPR050597">
    <property type="entry name" value="Cytochrome_c_Oxidase_Subunit"/>
</dbReference>
<dbReference type="Pfam" id="PF00034">
    <property type="entry name" value="Cytochrom_C"/>
    <property type="match status" value="1"/>
</dbReference>
<keyword evidence="4" id="KW-0249">Electron transport</keyword>
<dbReference type="Proteomes" id="UP001193680">
    <property type="component" value="Unassembled WGS sequence"/>
</dbReference>
<evidence type="ECO:0000313" key="10">
    <source>
        <dbReference type="Proteomes" id="UP001193680"/>
    </source>
</evidence>
<evidence type="ECO:0000256" key="1">
    <source>
        <dbReference type="ARBA" id="ARBA00022448"/>
    </source>
</evidence>
<keyword evidence="5 6" id="KW-0408">Iron</keyword>
<sequence length="127" mass="13175">MDVKQPEPKPAPQPTLQQQTEDTAAKAAETISTAKEEVKQEVEKQVAEAAPAGATVYATCVGCHGAKGEGGMGPNLSSQTPADIVAKLKKYKAGEQMGPMTGVMAPMAAGLSEEDMQAVAEYVVTLK</sequence>
<dbReference type="InterPro" id="IPR008168">
    <property type="entry name" value="Cyt_C_IC"/>
</dbReference>
<evidence type="ECO:0000259" key="8">
    <source>
        <dbReference type="PROSITE" id="PS51007"/>
    </source>
</evidence>
<evidence type="ECO:0000313" key="9">
    <source>
        <dbReference type="EMBL" id="MBF6058448.1"/>
    </source>
</evidence>
<dbReference type="InterPro" id="IPR036909">
    <property type="entry name" value="Cyt_c-like_dom_sf"/>
</dbReference>
<protein>
    <submittedName>
        <fullName evidence="9">C-type cytochrome</fullName>
    </submittedName>
</protein>
<name>A0ABS0BZF8_9GAMM</name>
<feature type="domain" description="Cytochrome c" evidence="8">
    <location>
        <begin position="48"/>
        <end position="127"/>
    </location>
</feature>
<dbReference type="SUPFAM" id="SSF46626">
    <property type="entry name" value="Cytochrome c"/>
    <property type="match status" value="1"/>
</dbReference>
<gene>
    <name evidence="9" type="ORF">H8792_008850</name>
</gene>
<dbReference type="PRINTS" id="PR00605">
    <property type="entry name" value="CYTCHROMECIC"/>
</dbReference>
<keyword evidence="2 6" id="KW-0349">Heme</keyword>
<accession>A0ABS0BZF8</accession>
<evidence type="ECO:0000256" key="5">
    <source>
        <dbReference type="ARBA" id="ARBA00023004"/>
    </source>
</evidence>
<dbReference type="PROSITE" id="PS51007">
    <property type="entry name" value="CYTC"/>
    <property type="match status" value="1"/>
</dbReference>
<feature type="region of interest" description="Disordered" evidence="7">
    <location>
        <begin position="1"/>
        <end position="28"/>
    </location>
</feature>